<keyword evidence="5 7" id="KW-0472">Membrane</keyword>
<keyword evidence="10" id="KW-1185">Reference proteome</keyword>
<dbReference type="InterPro" id="IPR013833">
    <property type="entry name" value="Cyt_c_oxidase_su3_a-hlx"/>
</dbReference>
<evidence type="ECO:0000256" key="1">
    <source>
        <dbReference type="ARBA" id="ARBA00004141"/>
    </source>
</evidence>
<dbReference type="RefSeq" id="WP_229680649.1">
    <property type="nucleotide sequence ID" value="NZ_BMIJ01000003.1"/>
</dbReference>
<proteinExistence type="inferred from homology"/>
<evidence type="ECO:0000256" key="7">
    <source>
        <dbReference type="SAM" id="Phobius"/>
    </source>
</evidence>
<comment type="caution">
    <text evidence="9">The sequence shown here is derived from an EMBL/GenBank/DDBJ whole genome shotgun (WGS) entry which is preliminary data.</text>
</comment>
<dbReference type="Pfam" id="PF00510">
    <property type="entry name" value="COX3"/>
    <property type="match status" value="1"/>
</dbReference>
<feature type="domain" description="Heme-copper oxidase subunit III family profile" evidence="8">
    <location>
        <begin position="18"/>
        <end position="194"/>
    </location>
</feature>
<keyword evidence="3 6" id="KW-0812">Transmembrane</keyword>
<protein>
    <recommendedName>
        <fullName evidence="8">Heme-copper oxidase subunit III family profile domain-containing protein</fullName>
    </recommendedName>
</protein>
<keyword evidence="4 7" id="KW-1133">Transmembrane helix</keyword>
<evidence type="ECO:0000256" key="6">
    <source>
        <dbReference type="RuleBase" id="RU003376"/>
    </source>
</evidence>
<evidence type="ECO:0000256" key="5">
    <source>
        <dbReference type="ARBA" id="ARBA00023136"/>
    </source>
</evidence>
<evidence type="ECO:0000259" key="8">
    <source>
        <dbReference type="PROSITE" id="PS50253"/>
    </source>
</evidence>
<comment type="subcellular location">
    <subcellularLocation>
        <location evidence="6">Cell membrane</location>
        <topology evidence="6">Multi-pass membrane protein</topology>
    </subcellularLocation>
    <subcellularLocation>
        <location evidence="1">Membrane</location>
        <topology evidence="1">Multi-pass membrane protein</topology>
    </subcellularLocation>
</comment>
<dbReference type="SUPFAM" id="SSF81452">
    <property type="entry name" value="Cytochrome c oxidase subunit III-like"/>
    <property type="match status" value="1"/>
</dbReference>
<feature type="transmembrane region" description="Helical" evidence="7">
    <location>
        <begin position="130"/>
        <end position="152"/>
    </location>
</feature>
<accession>A0ABQ1K9H1</accession>
<evidence type="ECO:0000256" key="2">
    <source>
        <dbReference type="ARBA" id="ARBA00010581"/>
    </source>
</evidence>
<gene>
    <name evidence="9" type="primary">norE</name>
    <name evidence="9" type="ORF">GCM10011352_16390</name>
</gene>
<dbReference type="InterPro" id="IPR024791">
    <property type="entry name" value="Cyt_c/ubiquinol_Oxase_su3"/>
</dbReference>
<dbReference type="InterPro" id="IPR000298">
    <property type="entry name" value="Cyt_c_oxidase-like_su3"/>
</dbReference>
<reference evidence="10" key="1">
    <citation type="journal article" date="2019" name="Int. J. Syst. Evol. Microbiol.">
        <title>The Global Catalogue of Microorganisms (GCM) 10K type strain sequencing project: providing services to taxonomists for standard genome sequencing and annotation.</title>
        <authorList>
            <consortium name="The Broad Institute Genomics Platform"/>
            <consortium name="The Broad Institute Genome Sequencing Center for Infectious Disease"/>
            <person name="Wu L."/>
            <person name="Ma J."/>
        </authorList>
    </citation>
    <scope>NUCLEOTIDE SEQUENCE [LARGE SCALE GENOMIC DNA]</scope>
    <source>
        <strain evidence="10">CGMCC 1.15341</strain>
    </source>
</reference>
<dbReference type="EMBL" id="BMIJ01000003">
    <property type="protein sequence ID" value="GGB91071.1"/>
    <property type="molecule type" value="Genomic_DNA"/>
</dbReference>
<dbReference type="Gene3D" id="1.20.120.80">
    <property type="entry name" value="Cytochrome c oxidase, subunit III, four-helix bundle"/>
    <property type="match status" value="1"/>
</dbReference>
<feature type="transmembrane region" description="Helical" evidence="7">
    <location>
        <begin position="58"/>
        <end position="78"/>
    </location>
</feature>
<dbReference type="InterPro" id="IPR035973">
    <property type="entry name" value="Cyt_c_oxidase_su3-like_sf"/>
</dbReference>
<dbReference type="Proteomes" id="UP000629025">
    <property type="component" value="Unassembled WGS sequence"/>
</dbReference>
<dbReference type="PANTHER" id="PTHR11403:SF6">
    <property type="entry name" value="NITRIC OXIDE REDUCTASE SUBUNIT E"/>
    <property type="match status" value="1"/>
</dbReference>
<feature type="transmembrane region" description="Helical" evidence="7">
    <location>
        <begin position="18"/>
        <end position="38"/>
    </location>
</feature>
<dbReference type="PANTHER" id="PTHR11403">
    <property type="entry name" value="CYTOCHROME C OXIDASE SUBUNIT III"/>
    <property type="match status" value="1"/>
</dbReference>
<comment type="similarity">
    <text evidence="2 6">Belongs to the cytochrome c oxidase subunit 3 family.</text>
</comment>
<evidence type="ECO:0000313" key="9">
    <source>
        <dbReference type="EMBL" id="GGB91071.1"/>
    </source>
</evidence>
<organism evidence="9 10">
    <name type="scientific">Marinobacterium zhoushanense</name>
    <dbReference type="NCBI Taxonomy" id="1679163"/>
    <lineage>
        <taxon>Bacteria</taxon>
        <taxon>Pseudomonadati</taxon>
        <taxon>Pseudomonadota</taxon>
        <taxon>Gammaproteobacteria</taxon>
        <taxon>Oceanospirillales</taxon>
        <taxon>Oceanospirillaceae</taxon>
        <taxon>Marinobacterium</taxon>
    </lineage>
</organism>
<sequence length="194" mass="21845">MNTATQGIAVKPQVPGSIAVWVLIYAELSEFALFFLVYLVTRAHNTEQFAAGPAQLNILAGTLNTLVLVSSSFCVARAMSAIRRNDRQRCIRWLGMTIACGAAYCGIKGWEYLWNDAQGIHARSNLFFTLYYYLTFNHLLHVLVGMVTLSWLTLRTWLGSYDAGDYEGLENGACYWHMIDLAWIILFPLVYVMG</sequence>
<feature type="transmembrane region" description="Helical" evidence="7">
    <location>
        <begin position="173"/>
        <end position="193"/>
    </location>
</feature>
<dbReference type="CDD" id="cd02862">
    <property type="entry name" value="NorE_like"/>
    <property type="match status" value="1"/>
</dbReference>
<dbReference type="PROSITE" id="PS50253">
    <property type="entry name" value="COX3"/>
    <property type="match status" value="1"/>
</dbReference>
<feature type="transmembrane region" description="Helical" evidence="7">
    <location>
        <begin position="90"/>
        <end position="110"/>
    </location>
</feature>
<name>A0ABQ1K9H1_9GAMM</name>
<evidence type="ECO:0000313" key="10">
    <source>
        <dbReference type="Proteomes" id="UP000629025"/>
    </source>
</evidence>
<evidence type="ECO:0000256" key="3">
    <source>
        <dbReference type="ARBA" id="ARBA00022692"/>
    </source>
</evidence>
<evidence type="ECO:0000256" key="4">
    <source>
        <dbReference type="ARBA" id="ARBA00022989"/>
    </source>
</evidence>